<dbReference type="AlphaFoldDB" id="A0A7C9NGZ1"/>
<reference evidence="3 4" key="1">
    <citation type="submission" date="2020-01" db="EMBL/GenBank/DDBJ databases">
        <title>Herbidospora sp. NEAU-GS84 nov., a novel actinomycete isolated from soil.</title>
        <authorList>
            <person name="Han L."/>
        </authorList>
    </citation>
    <scope>NUCLEOTIDE SEQUENCE [LARGE SCALE GENOMIC DNA]</scope>
    <source>
        <strain evidence="3 4">NEAU-GS84</strain>
    </source>
</reference>
<dbReference type="EMBL" id="WXEW01000007">
    <property type="protein sequence ID" value="NAS24875.1"/>
    <property type="molecule type" value="Genomic_DNA"/>
</dbReference>
<comment type="caution">
    <text evidence="3">The sequence shown here is derived from an EMBL/GenBank/DDBJ whole genome shotgun (WGS) entry which is preliminary data.</text>
</comment>
<accession>A0A7C9NGZ1</accession>
<dbReference type="InterPro" id="IPR036691">
    <property type="entry name" value="Endo/exonu/phosph_ase_sf"/>
</dbReference>
<protein>
    <recommendedName>
        <fullName evidence="2">Endonuclease/exonuclease/phosphatase domain-containing protein</fullName>
    </recommendedName>
</protein>
<proteinExistence type="predicted"/>
<feature type="compositionally biased region" description="Pro residues" evidence="1">
    <location>
        <begin position="7"/>
        <end position="34"/>
    </location>
</feature>
<dbReference type="GO" id="GO:0003824">
    <property type="term" value="F:catalytic activity"/>
    <property type="evidence" value="ECO:0007669"/>
    <property type="project" value="InterPro"/>
</dbReference>
<evidence type="ECO:0000256" key="1">
    <source>
        <dbReference type="SAM" id="MobiDB-lite"/>
    </source>
</evidence>
<feature type="region of interest" description="Disordered" evidence="1">
    <location>
        <begin position="1"/>
        <end position="34"/>
    </location>
</feature>
<dbReference type="Proteomes" id="UP000479526">
    <property type="component" value="Unassembled WGS sequence"/>
</dbReference>
<evidence type="ECO:0000313" key="3">
    <source>
        <dbReference type="EMBL" id="NAS24875.1"/>
    </source>
</evidence>
<dbReference type="Pfam" id="PF03372">
    <property type="entry name" value="Exo_endo_phos"/>
    <property type="match status" value="1"/>
</dbReference>
<name>A0A7C9NGZ1_9ACTN</name>
<feature type="domain" description="Endonuclease/exonuclease/phosphatase" evidence="2">
    <location>
        <begin position="48"/>
        <end position="263"/>
    </location>
</feature>
<evidence type="ECO:0000313" key="4">
    <source>
        <dbReference type="Proteomes" id="UP000479526"/>
    </source>
</evidence>
<evidence type="ECO:0000259" key="2">
    <source>
        <dbReference type="Pfam" id="PF03372"/>
    </source>
</evidence>
<gene>
    <name evidence="3" type="ORF">GT755_24710</name>
</gene>
<sequence length="275" mass="30495">MSTPASTPTPPSPVPAAPAPAPAPVPAPTPVTTPAPIPEPAAEPLKFLTFNVCGGLCENAFSLARWTSSLVRETQDADAFFLQELCGRQFDALRNRLSGEYQATYVVTVRKNKACRRNWGDRRFGIAVFVKGPVFARGVWALPNPHHDEPRALLCVDAVLAYRPTRLCTTHVDYKGHNREMHVNYINTVIRGWTGPLVIGGDLNLSPGTAPIRNLYRRFHEIDPLARVTFPEQDLKIDYILFSNHFSGFTASGGGWRPWMSDHRVLRGTARSHDM</sequence>
<keyword evidence="4" id="KW-1185">Reference proteome</keyword>
<organism evidence="3 4">
    <name type="scientific">Herbidospora solisilvae</name>
    <dbReference type="NCBI Taxonomy" id="2696284"/>
    <lineage>
        <taxon>Bacteria</taxon>
        <taxon>Bacillati</taxon>
        <taxon>Actinomycetota</taxon>
        <taxon>Actinomycetes</taxon>
        <taxon>Streptosporangiales</taxon>
        <taxon>Streptosporangiaceae</taxon>
        <taxon>Herbidospora</taxon>
    </lineage>
</organism>
<dbReference type="SUPFAM" id="SSF56219">
    <property type="entry name" value="DNase I-like"/>
    <property type="match status" value="1"/>
</dbReference>
<dbReference type="InterPro" id="IPR005135">
    <property type="entry name" value="Endo/exonuclease/phosphatase"/>
</dbReference>
<dbReference type="Gene3D" id="3.60.10.10">
    <property type="entry name" value="Endonuclease/exonuclease/phosphatase"/>
    <property type="match status" value="1"/>
</dbReference>